<evidence type="ECO:0000313" key="1">
    <source>
        <dbReference type="EMBL" id="KKN47557.1"/>
    </source>
</evidence>
<gene>
    <name evidence="1" type="ORF">LCGC14_0661620</name>
</gene>
<proteinExistence type="predicted"/>
<accession>A0A0F9RDG4</accession>
<organism evidence="1">
    <name type="scientific">marine sediment metagenome</name>
    <dbReference type="NCBI Taxonomy" id="412755"/>
    <lineage>
        <taxon>unclassified sequences</taxon>
        <taxon>metagenomes</taxon>
        <taxon>ecological metagenomes</taxon>
    </lineage>
</organism>
<dbReference type="AlphaFoldDB" id="A0A0F9RDG4"/>
<sequence>MIIDIISDDDYGFCFVCEREGLYQIKRGEFGCASCGVEIKLKTSQGDCGYLYDVVFGVYVRHLPTMG</sequence>
<dbReference type="EMBL" id="LAZR01001269">
    <property type="protein sequence ID" value="KKN47557.1"/>
    <property type="molecule type" value="Genomic_DNA"/>
</dbReference>
<comment type="caution">
    <text evidence="1">The sequence shown here is derived from an EMBL/GenBank/DDBJ whole genome shotgun (WGS) entry which is preliminary data.</text>
</comment>
<reference evidence="1" key="1">
    <citation type="journal article" date="2015" name="Nature">
        <title>Complex archaea that bridge the gap between prokaryotes and eukaryotes.</title>
        <authorList>
            <person name="Spang A."/>
            <person name="Saw J.H."/>
            <person name="Jorgensen S.L."/>
            <person name="Zaremba-Niedzwiedzka K."/>
            <person name="Martijn J."/>
            <person name="Lind A.E."/>
            <person name="van Eijk R."/>
            <person name="Schleper C."/>
            <person name="Guy L."/>
            <person name="Ettema T.J."/>
        </authorList>
    </citation>
    <scope>NUCLEOTIDE SEQUENCE</scope>
</reference>
<name>A0A0F9RDG4_9ZZZZ</name>
<protein>
    <submittedName>
        <fullName evidence="1">Uncharacterized protein</fullName>
    </submittedName>
</protein>